<protein>
    <submittedName>
        <fullName evidence="2">Uncharacterized protein</fullName>
    </submittedName>
</protein>
<sequence>MLNATVELFRLRDERRRHTHGFSAGDSLPSSPASSARPRTTASTAPPASELPAVLMHTAPELDT</sequence>
<dbReference type="AlphaFoldDB" id="A0A2T7CVF2"/>
<keyword evidence="3" id="KW-1185">Reference proteome</keyword>
<dbReference type="Proteomes" id="UP000244336">
    <property type="component" value="Chromosome 7"/>
</dbReference>
<feature type="compositionally biased region" description="Low complexity" evidence="1">
    <location>
        <begin position="27"/>
        <end position="53"/>
    </location>
</feature>
<dbReference type="Gramene" id="PUZ47318">
    <property type="protein sequence ID" value="PUZ47318"/>
    <property type="gene ID" value="GQ55_7G155400"/>
</dbReference>
<organism evidence="2 3">
    <name type="scientific">Panicum hallii var. hallii</name>
    <dbReference type="NCBI Taxonomy" id="1504633"/>
    <lineage>
        <taxon>Eukaryota</taxon>
        <taxon>Viridiplantae</taxon>
        <taxon>Streptophyta</taxon>
        <taxon>Embryophyta</taxon>
        <taxon>Tracheophyta</taxon>
        <taxon>Spermatophyta</taxon>
        <taxon>Magnoliopsida</taxon>
        <taxon>Liliopsida</taxon>
        <taxon>Poales</taxon>
        <taxon>Poaceae</taxon>
        <taxon>PACMAD clade</taxon>
        <taxon>Panicoideae</taxon>
        <taxon>Panicodae</taxon>
        <taxon>Paniceae</taxon>
        <taxon>Panicinae</taxon>
        <taxon>Panicum</taxon>
        <taxon>Panicum sect. Panicum</taxon>
    </lineage>
</organism>
<feature type="region of interest" description="Disordered" evidence="1">
    <location>
        <begin position="12"/>
        <end position="64"/>
    </location>
</feature>
<proteinExistence type="predicted"/>
<dbReference type="EMBL" id="CM009755">
    <property type="protein sequence ID" value="PUZ47318.1"/>
    <property type="molecule type" value="Genomic_DNA"/>
</dbReference>
<evidence type="ECO:0000313" key="3">
    <source>
        <dbReference type="Proteomes" id="UP000244336"/>
    </source>
</evidence>
<name>A0A2T7CVF2_9POAL</name>
<accession>A0A2T7CVF2</accession>
<evidence type="ECO:0000313" key="2">
    <source>
        <dbReference type="EMBL" id="PUZ47318.1"/>
    </source>
</evidence>
<gene>
    <name evidence="2" type="ORF">GQ55_7G155400</name>
</gene>
<reference evidence="2 3" key="1">
    <citation type="submission" date="2018-04" db="EMBL/GenBank/DDBJ databases">
        <title>WGS assembly of Panicum hallii var. hallii HAL2.</title>
        <authorList>
            <person name="Lovell J."/>
            <person name="Jenkins J."/>
            <person name="Lowry D."/>
            <person name="Mamidi S."/>
            <person name="Sreedasyam A."/>
            <person name="Weng X."/>
            <person name="Barry K."/>
            <person name="Bonette J."/>
            <person name="Campitelli B."/>
            <person name="Daum C."/>
            <person name="Gordon S."/>
            <person name="Gould B."/>
            <person name="Lipzen A."/>
            <person name="MacQueen A."/>
            <person name="Palacio-Mejia J."/>
            <person name="Plott C."/>
            <person name="Shakirov E."/>
            <person name="Shu S."/>
            <person name="Yoshinaga Y."/>
            <person name="Zane M."/>
            <person name="Rokhsar D."/>
            <person name="Grimwood J."/>
            <person name="Schmutz J."/>
            <person name="Juenger T."/>
        </authorList>
    </citation>
    <scope>NUCLEOTIDE SEQUENCE [LARGE SCALE GENOMIC DNA]</scope>
    <source>
        <strain evidence="3">cv. HAL2</strain>
    </source>
</reference>
<evidence type="ECO:0000256" key="1">
    <source>
        <dbReference type="SAM" id="MobiDB-lite"/>
    </source>
</evidence>